<dbReference type="GO" id="GO:0005886">
    <property type="term" value="C:plasma membrane"/>
    <property type="evidence" value="ECO:0007669"/>
    <property type="project" value="TreeGrafter"/>
</dbReference>
<keyword evidence="3 6" id="KW-0812">Transmembrane</keyword>
<evidence type="ECO:0000313" key="7">
    <source>
        <dbReference type="EMBL" id="TCS94910.1"/>
    </source>
</evidence>
<feature type="transmembrane region" description="Helical" evidence="6">
    <location>
        <begin position="72"/>
        <end position="91"/>
    </location>
</feature>
<name>A0A4R3L7H9_9BACL</name>
<dbReference type="InterPro" id="IPR006696">
    <property type="entry name" value="DUF423"/>
</dbReference>
<evidence type="ECO:0000256" key="3">
    <source>
        <dbReference type="ARBA" id="ARBA00022692"/>
    </source>
</evidence>
<evidence type="ECO:0000256" key="4">
    <source>
        <dbReference type="ARBA" id="ARBA00022989"/>
    </source>
</evidence>
<protein>
    <submittedName>
        <fullName evidence="7">Uncharacterized membrane protein YgdD (TMEM256/DUF423 family)</fullName>
    </submittedName>
</protein>
<evidence type="ECO:0000256" key="2">
    <source>
        <dbReference type="ARBA" id="ARBA00009694"/>
    </source>
</evidence>
<dbReference type="AlphaFoldDB" id="A0A4R3L7H9"/>
<feature type="transmembrane region" description="Helical" evidence="6">
    <location>
        <begin position="42"/>
        <end position="60"/>
    </location>
</feature>
<dbReference type="PANTHER" id="PTHR43461">
    <property type="entry name" value="TRANSMEMBRANE PROTEIN 256"/>
    <property type="match status" value="1"/>
</dbReference>
<keyword evidence="8" id="KW-1185">Reference proteome</keyword>
<comment type="similarity">
    <text evidence="2">Belongs to the UPF0382 family.</text>
</comment>
<evidence type="ECO:0000256" key="6">
    <source>
        <dbReference type="SAM" id="Phobius"/>
    </source>
</evidence>
<evidence type="ECO:0000256" key="1">
    <source>
        <dbReference type="ARBA" id="ARBA00004141"/>
    </source>
</evidence>
<comment type="subcellular location">
    <subcellularLocation>
        <location evidence="1">Membrane</location>
        <topology evidence="1">Multi-pass membrane protein</topology>
    </subcellularLocation>
</comment>
<feature type="transmembrane region" description="Helical" evidence="6">
    <location>
        <begin position="97"/>
        <end position="121"/>
    </location>
</feature>
<accession>A0A4R3L7H9</accession>
<comment type="caution">
    <text evidence="7">The sequence shown here is derived from an EMBL/GenBank/DDBJ whole genome shotgun (WGS) entry which is preliminary data.</text>
</comment>
<proteinExistence type="inferred from homology"/>
<reference evidence="7 8" key="1">
    <citation type="submission" date="2019-03" db="EMBL/GenBank/DDBJ databases">
        <title>Genomic Encyclopedia of Type Strains, Phase IV (KMG-IV): sequencing the most valuable type-strain genomes for metagenomic binning, comparative biology and taxonomic classification.</title>
        <authorList>
            <person name="Goeker M."/>
        </authorList>
    </citation>
    <scope>NUCLEOTIDE SEQUENCE [LARGE SCALE GENOMIC DNA]</scope>
    <source>
        <strain evidence="7 8">DSM 45707</strain>
    </source>
</reference>
<dbReference type="Proteomes" id="UP000294937">
    <property type="component" value="Unassembled WGS sequence"/>
</dbReference>
<sequence length="125" mass="13102">MMKLFISLGSINMALAIAIGAFGAHGLVGKVSEKMLANWNTGAHYHIVHALALIVIGLLISKIGPTPSLHWAGWLILAGIILFSGSLYVMALTNIKVLGAVTPFGGVAFIIGWVLVAIATIKKLT</sequence>
<dbReference type="Pfam" id="PF04241">
    <property type="entry name" value="DUF423"/>
    <property type="match status" value="1"/>
</dbReference>
<organism evidence="7 8">
    <name type="scientific">Hazenella coriacea</name>
    <dbReference type="NCBI Taxonomy" id="1179467"/>
    <lineage>
        <taxon>Bacteria</taxon>
        <taxon>Bacillati</taxon>
        <taxon>Bacillota</taxon>
        <taxon>Bacilli</taxon>
        <taxon>Bacillales</taxon>
        <taxon>Thermoactinomycetaceae</taxon>
        <taxon>Hazenella</taxon>
    </lineage>
</organism>
<keyword evidence="5 6" id="KW-0472">Membrane</keyword>
<dbReference type="EMBL" id="SMAG01000003">
    <property type="protein sequence ID" value="TCS94910.1"/>
    <property type="molecule type" value="Genomic_DNA"/>
</dbReference>
<gene>
    <name evidence="7" type="ORF">EDD58_103335</name>
</gene>
<evidence type="ECO:0000256" key="5">
    <source>
        <dbReference type="ARBA" id="ARBA00023136"/>
    </source>
</evidence>
<evidence type="ECO:0000313" key="8">
    <source>
        <dbReference type="Proteomes" id="UP000294937"/>
    </source>
</evidence>
<dbReference type="PANTHER" id="PTHR43461:SF1">
    <property type="entry name" value="TRANSMEMBRANE PROTEIN 256"/>
    <property type="match status" value="1"/>
</dbReference>
<keyword evidence="4 6" id="KW-1133">Transmembrane helix</keyword>